<sequence length="31" mass="3638">MREIPAIKQSVRIKPDQATFLPNKEKFFAFS</sequence>
<organism evidence="1">
    <name type="scientific">Siphoviridae sp. ctnot10</name>
    <dbReference type="NCBI Taxonomy" id="2826458"/>
    <lineage>
        <taxon>Viruses</taxon>
        <taxon>Duplodnaviria</taxon>
        <taxon>Heunggongvirae</taxon>
        <taxon>Uroviricota</taxon>
        <taxon>Caudoviricetes</taxon>
    </lineage>
</organism>
<proteinExistence type="predicted"/>
<protein>
    <submittedName>
        <fullName evidence="1">Uncharacterized protein</fullName>
    </submittedName>
</protein>
<evidence type="ECO:0000313" key="1">
    <source>
        <dbReference type="EMBL" id="DAD92246.1"/>
    </source>
</evidence>
<name>A0A8S5NC23_9CAUD</name>
<accession>A0A8S5NC23</accession>
<reference evidence="1" key="1">
    <citation type="journal article" date="2021" name="Proc. Natl. Acad. Sci. U.S.A.">
        <title>A Catalog of Tens of Thousands of Viruses from Human Metagenomes Reveals Hidden Associations with Chronic Diseases.</title>
        <authorList>
            <person name="Tisza M.J."/>
            <person name="Buck C.B."/>
        </authorList>
    </citation>
    <scope>NUCLEOTIDE SEQUENCE</scope>
    <source>
        <strain evidence="1">Ctnot10</strain>
    </source>
</reference>
<dbReference type="EMBL" id="BK015130">
    <property type="protein sequence ID" value="DAD92246.1"/>
    <property type="molecule type" value="Genomic_DNA"/>
</dbReference>